<comment type="function">
    <text evidence="11">May be involved in plant defense signaling.</text>
</comment>
<feature type="binding site" evidence="12">
    <location>
        <position position="123"/>
    </location>
    <ligand>
        <name>ATP</name>
        <dbReference type="ChEBI" id="CHEBI:30616"/>
    </ligand>
</feature>
<evidence type="ECO:0000256" key="7">
    <source>
        <dbReference type="ARBA" id="ARBA00022741"/>
    </source>
</evidence>
<keyword evidence="7 12" id="KW-0547">Nucleotide-binding</keyword>
<evidence type="ECO:0000256" key="4">
    <source>
        <dbReference type="ARBA" id="ARBA00022475"/>
    </source>
</evidence>
<evidence type="ECO:0000313" key="17">
    <source>
        <dbReference type="Proteomes" id="UP000000226"/>
    </source>
</evidence>
<keyword evidence="8" id="KW-0418">Kinase</keyword>
<feature type="region of interest" description="Disordered" evidence="14">
    <location>
        <begin position="1"/>
        <end position="56"/>
    </location>
</feature>
<evidence type="ECO:0000259" key="15">
    <source>
        <dbReference type="PROSITE" id="PS50011"/>
    </source>
</evidence>
<dbReference type="GO" id="GO:0005886">
    <property type="term" value="C:plasma membrane"/>
    <property type="evidence" value="ECO:0007669"/>
    <property type="project" value="UniProtKB-SubCell"/>
</dbReference>
<keyword evidence="6" id="KW-0808">Transferase</keyword>
<keyword evidence="17" id="KW-1185">Reference proteome</keyword>
<organism evidence="16 17">
    <name type="scientific">Phaseolus vulgaris</name>
    <name type="common">Kidney bean</name>
    <name type="synonym">French bean</name>
    <dbReference type="NCBI Taxonomy" id="3885"/>
    <lineage>
        <taxon>Eukaryota</taxon>
        <taxon>Viridiplantae</taxon>
        <taxon>Streptophyta</taxon>
        <taxon>Embryophyta</taxon>
        <taxon>Tracheophyta</taxon>
        <taxon>Spermatophyta</taxon>
        <taxon>Magnoliopsida</taxon>
        <taxon>eudicotyledons</taxon>
        <taxon>Gunneridae</taxon>
        <taxon>Pentapetalae</taxon>
        <taxon>rosids</taxon>
        <taxon>fabids</taxon>
        <taxon>Fabales</taxon>
        <taxon>Fabaceae</taxon>
        <taxon>Papilionoideae</taxon>
        <taxon>50 kb inversion clade</taxon>
        <taxon>NPAAA clade</taxon>
        <taxon>indigoferoid/millettioid clade</taxon>
        <taxon>Phaseoleae</taxon>
        <taxon>Phaseolus</taxon>
    </lineage>
</organism>
<dbReference type="InterPro" id="IPR011009">
    <property type="entry name" value="Kinase-like_dom_sf"/>
</dbReference>
<evidence type="ECO:0000256" key="2">
    <source>
        <dbReference type="ARBA" id="ARBA00008684"/>
    </source>
</evidence>
<feature type="compositionally biased region" description="Low complexity" evidence="14">
    <location>
        <begin position="46"/>
        <end position="56"/>
    </location>
</feature>
<dbReference type="InterPro" id="IPR017441">
    <property type="entry name" value="Protein_kinase_ATP_BS"/>
</dbReference>
<feature type="compositionally biased region" description="Polar residues" evidence="14">
    <location>
        <begin position="10"/>
        <end position="21"/>
    </location>
</feature>
<comment type="similarity">
    <text evidence="2">Belongs to the protein kinase superfamily. Ser/Thr protein kinase family.</text>
</comment>
<dbReference type="OrthoDB" id="4062651at2759"/>
<dbReference type="Gramene" id="ESW29992">
    <property type="protein sequence ID" value="ESW29992"/>
    <property type="gene ID" value="PHAVU_002G115900g"/>
</dbReference>
<feature type="domain" description="Protein kinase" evidence="15">
    <location>
        <begin position="84"/>
        <end position="367"/>
    </location>
</feature>
<dbReference type="InterPro" id="IPR008271">
    <property type="entry name" value="Ser/Thr_kinase_AS"/>
</dbReference>
<dbReference type="AlphaFoldDB" id="V7CIG2"/>
<dbReference type="InterPro" id="IPR001245">
    <property type="entry name" value="Ser-Thr/Tyr_kinase_cat_dom"/>
</dbReference>
<dbReference type="OMA" id="CCSADAN"/>
<keyword evidence="5 13" id="KW-0723">Serine/threonine-protein kinase</keyword>
<dbReference type="GO" id="GO:0004674">
    <property type="term" value="F:protein serine/threonine kinase activity"/>
    <property type="evidence" value="ECO:0007669"/>
    <property type="project" value="UniProtKB-KW"/>
</dbReference>
<proteinExistence type="inferred from homology"/>
<evidence type="ECO:0000256" key="1">
    <source>
        <dbReference type="ARBA" id="ARBA00004236"/>
    </source>
</evidence>
<evidence type="ECO:0000313" key="16">
    <source>
        <dbReference type="EMBL" id="ESW29992.1"/>
    </source>
</evidence>
<dbReference type="PROSITE" id="PS00107">
    <property type="entry name" value="PROTEIN_KINASE_ATP"/>
    <property type="match status" value="1"/>
</dbReference>
<evidence type="ECO:0000256" key="8">
    <source>
        <dbReference type="ARBA" id="ARBA00022777"/>
    </source>
</evidence>
<evidence type="ECO:0000256" key="10">
    <source>
        <dbReference type="ARBA" id="ARBA00023136"/>
    </source>
</evidence>
<dbReference type="CDD" id="cd14066">
    <property type="entry name" value="STKc_IRAK"/>
    <property type="match status" value="1"/>
</dbReference>
<evidence type="ECO:0000256" key="9">
    <source>
        <dbReference type="ARBA" id="ARBA00022840"/>
    </source>
</evidence>
<evidence type="ECO:0000256" key="3">
    <source>
        <dbReference type="ARBA" id="ARBA00012513"/>
    </source>
</evidence>
<name>V7CIG2_PHAVU</name>
<dbReference type="EMBL" id="CM002289">
    <property type="protein sequence ID" value="ESW29992.1"/>
    <property type="molecule type" value="Genomic_DNA"/>
</dbReference>
<dbReference type="Gene3D" id="3.30.200.20">
    <property type="entry name" value="Phosphorylase Kinase, domain 1"/>
    <property type="match status" value="1"/>
</dbReference>
<dbReference type="Proteomes" id="UP000000226">
    <property type="component" value="Chromosome 2"/>
</dbReference>
<protein>
    <recommendedName>
        <fullName evidence="3">non-specific serine/threonine protein kinase</fullName>
        <ecNumber evidence="3">2.7.11.1</ecNumber>
    </recommendedName>
</protein>
<keyword evidence="10" id="KW-0472">Membrane</keyword>
<dbReference type="Pfam" id="PF07714">
    <property type="entry name" value="PK_Tyr_Ser-Thr"/>
    <property type="match status" value="1"/>
</dbReference>
<evidence type="ECO:0000256" key="6">
    <source>
        <dbReference type="ARBA" id="ARBA00022679"/>
    </source>
</evidence>
<dbReference type="InterPro" id="IPR050823">
    <property type="entry name" value="Plant_Ser_Thr_Prot_Kinase"/>
</dbReference>
<dbReference type="Gene3D" id="1.10.510.10">
    <property type="entry name" value="Transferase(Phosphotransferase) domain 1"/>
    <property type="match status" value="1"/>
</dbReference>
<sequence>MGVCFASPARRQSPNSTSPQLGSAPGSRDLTVSLESVEGKSEVSEESGVVGSSSNGSGIVFPSEEMRRLKEFSFAELKAATKSFKSDALLGEGGFGKVYKGWLHEKTLTPTKAGSGIMVAIKKLNPESMQGLQEWQSEINFLGRVSHPNLVKLLGYCCDDVEFLLVYEFMPKGSLETHLFWSGNTVPLSWDTRLKIAIGAARGLAYLHTSEKQIIYRDFKASNILLDEEFNAKISDFGLAKLGPSVGDSHVTTRIIGTYGYAAPEYIATGHLYVKSDVYGFGVVLLELLKGMRALDVNRPSGQENLVEWMKPYLSDKTKLKSDIMDEKIEGQYSTKAALKAAQLTLECLQNDRNKRPSMKDVLHTLESIQAIKVRRRKRNKHCSKFAAMNNFQ</sequence>
<keyword evidence="9 12" id="KW-0067">ATP-binding</keyword>
<evidence type="ECO:0000256" key="14">
    <source>
        <dbReference type="SAM" id="MobiDB-lite"/>
    </source>
</evidence>
<dbReference type="FunFam" id="1.10.510.10:FF:000032">
    <property type="entry name" value="Serine/threonine-protein kinase PBS1"/>
    <property type="match status" value="1"/>
</dbReference>
<dbReference type="InterPro" id="IPR000719">
    <property type="entry name" value="Prot_kinase_dom"/>
</dbReference>
<dbReference type="PANTHER" id="PTHR45621">
    <property type="entry name" value="OS01G0588500 PROTEIN-RELATED"/>
    <property type="match status" value="1"/>
</dbReference>
<evidence type="ECO:0000256" key="13">
    <source>
        <dbReference type="RuleBase" id="RU000304"/>
    </source>
</evidence>
<dbReference type="PROSITE" id="PS50011">
    <property type="entry name" value="PROTEIN_KINASE_DOM"/>
    <property type="match status" value="1"/>
</dbReference>
<dbReference type="EC" id="2.7.11.1" evidence="3"/>
<evidence type="ECO:0000256" key="12">
    <source>
        <dbReference type="PROSITE-ProRule" id="PRU10141"/>
    </source>
</evidence>
<comment type="subcellular location">
    <subcellularLocation>
        <location evidence="1">Cell membrane</location>
    </subcellularLocation>
</comment>
<dbReference type="GO" id="GO:0005524">
    <property type="term" value="F:ATP binding"/>
    <property type="evidence" value="ECO:0007669"/>
    <property type="project" value="UniProtKB-UniRule"/>
</dbReference>
<keyword evidence="4" id="KW-1003">Cell membrane</keyword>
<evidence type="ECO:0000256" key="5">
    <source>
        <dbReference type="ARBA" id="ARBA00022527"/>
    </source>
</evidence>
<dbReference type="SUPFAM" id="SSF56112">
    <property type="entry name" value="Protein kinase-like (PK-like)"/>
    <property type="match status" value="1"/>
</dbReference>
<gene>
    <name evidence="16" type="ORF">PHAVU_002G115900g</name>
</gene>
<dbReference type="FunFam" id="3.30.200.20:FF:000228">
    <property type="entry name" value="Serine/threonine-protein kinase BIK1"/>
    <property type="match status" value="1"/>
</dbReference>
<reference evidence="17" key="1">
    <citation type="journal article" date="2014" name="Nat. Genet.">
        <title>A reference genome for common bean and genome-wide analysis of dual domestications.</title>
        <authorList>
            <person name="Schmutz J."/>
            <person name="McClean P.E."/>
            <person name="Mamidi S."/>
            <person name="Wu G.A."/>
            <person name="Cannon S.B."/>
            <person name="Grimwood J."/>
            <person name="Jenkins J."/>
            <person name="Shu S."/>
            <person name="Song Q."/>
            <person name="Chavarro C."/>
            <person name="Torres-Torres M."/>
            <person name="Geffroy V."/>
            <person name="Moghaddam S.M."/>
            <person name="Gao D."/>
            <person name="Abernathy B."/>
            <person name="Barry K."/>
            <person name="Blair M."/>
            <person name="Brick M.A."/>
            <person name="Chovatia M."/>
            <person name="Gepts P."/>
            <person name="Goodstein D.M."/>
            <person name="Gonzales M."/>
            <person name="Hellsten U."/>
            <person name="Hyten D.L."/>
            <person name="Jia G."/>
            <person name="Kelly J.D."/>
            <person name="Kudrna D."/>
            <person name="Lee R."/>
            <person name="Richard M.M."/>
            <person name="Miklas P.N."/>
            <person name="Osorno J.M."/>
            <person name="Rodrigues J."/>
            <person name="Thareau V."/>
            <person name="Urrea C.A."/>
            <person name="Wang M."/>
            <person name="Yu Y."/>
            <person name="Zhang M."/>
            <person name="Wing R.A."/>
            <person name="Cregan P.B."/>
            <person name="Rokhsar D.S."/>
            <person name="Jackson S.A."/>
        </authorList>
    </citation>
    <scope>NUCLEOTIDE SEQUENCE [LARGE SCALE GENOMIC DNA]</scope>
    <source>
        <strain evidence="17">cv. G19833</strain>
    </source>
</reference>
<accession>V7CIG2</accession>
<evidence type="ECO:0000256" key="11">
    <source>
        <dbReference type="ARBA" id="ARBA00054261"/>
    </source>
</evidence>
<dbReference type="SMR" id="V7CIG2"/>
<dbReference type="eggNOG" id="KOG1187">
    <property type="taxonomic scope" value="Eukaryota"/>
</dbReference>
<dbReference type="PROSITE" id="PS00108">
    <property type="entry name" value="PROTEIN_KINASE_ST"/>
    <property type="match status" value="1"/>
</dbReference>